<dbReference type="PANTHER" id="PTHR28250:SF1">
    <property type="entry name" value="CYTOCHROME B PRE-MRNA-PROCESSING PROTEIN 6"/>
    <property type="match status" value="1"/>
</dbReference>
<dbReference type="RefSeq" id="XP_002584796.1">
    <property type="nucleotide sequence ID" value="XM_002584750.1"/>
</dbReference>
<dbReference type="EMBL" id="CH476617">
    <property type="protein sequence ID" value="EEP80643.1"/>
    <property type="molecule type" value="Genomic_DNA"/>
</dbReference>
<dbReference type="KEGG" id="ure:UREG_05485"/>
<evidence type="ECO:0000313" key="2">
    <source>
        <dbReference type="EMBL" id="EEP80643.1"/>
    </source>
</evidence>
<dbReference type="AlphaFoldDB" id="C4JSP6"/>
<dbReference type="GO" id="GO:0043022">
    <property type="term" value="F:ribosome binding"/>
    <property type="evidence" value="ECO:0007669"/>
    <property type="project" value="InterPro"/>
</dbReference>
<dbReference type="VEuPathDB" id="FungiDB:UREG_05485"/>
<dbReference type="Proteomes" id="UP000002058">
    <property type="component" value="Unassembled WGS sequence"/>
</dbReference>
<proteinExistence type="predicted"/>
<evidence type="ECO:0000313" key="3">
    <source>
        <dbReference type="Proteomes" id="UP000002058"/>
    </source>
</evidence>
<name>C4JSP6_UNCRE</name>
<protein>
    <submittedName>
        <fullName evidence="2">Uncharacterized protein</fullName>
    </submittedName>
</protein>
<evidence type="ECO:0000256" key="1">
    <source>
        <dbReference type="SAM" id="MobiDB-lite"/>
    </source>
</evidence>
<dbReference type="InterPro" id="IPR037653">
    <property type="entry name" value="Cbp6"/>
</dbReference>
<dbReference type="InParanoid" id="C4JSP6"/>
<reference evidence="3" key="1">
    <citation type="journal article" date="2009" name="Genome Res.">
        <title>Comparative genomic analyses of the human fungal pathogens Coccidioides and their relatives.</title>
        <authorList>
            <person name="Sharpton T.J."/>
            <person name="Stajich J.E."/>
            <person name="Rounsley S.D."/>
            <person name="Gardner M.J."/>
            <person name="Wortman J.R."/>
            <person name="Jordar V.S."/>
            <person name="Maiti R."/>
            <person name="Kodira C.D."/>
            <person name="Neafsey D.E."/>
            <person name="Zeng Q."/>
            <person name="Hung C.-Y."/>
            <person name="McMahan C."/>
            <person name="Muszewska A."/>
            <person name="Grynberg M."/>
            <person name="Mandel M.A."/>
            <person name="Kellner E.M."/>
            <person name="Barker B.M."/>
            <person name="Galgiani J.N."/>
            <person name="Orbach M.J."/>
            <person name="Kirkland T.N."/>
            <person name="Cole G.T."/>
            <person name="Henn M.R."/>
            <person name="Birren B.W."/>
            <person name="Taylor J.W."/>
        </authorList>
    </citation>
    <scope>NUCLEOTIDE SEQUENCE [LARGE SCALE GENOMIC DNA]</scope>
    <source>
        <strain evidence="3">UAMH 1704</strain>
    </source>
</reference>
<sequence>MYASPSTPPARPPLTTPQLSRAQIATHIQRLLTRWPADAIRPASVSVHAYLQSRLAPPTPSPQQPQSRWSQLFRRSSPAAAAASPAQQSSAGDAPLLTSDNVNALYALLENRYQRKYPLPNSLRYPASRPDYYDGLLKEFEEAPRRGWLGRMGKKLGGVLRWK</sequence>
<organism evidence="2 3">
    <name type="scientific">Uncinocarpus reesii (strain UAMH 1704)</name>
    <dbReference type="NCBI Taxonomy" id="336963"/>
    <lineage>
        <taxon>Eukaryota</taxon>
        <taxon>Fungi</taxon>
        <taxon>Dikarya</taxon>
        <taxon>Ascomycota</taxon>
        <taxon>Pezizomycotina</taxon>
        <taxon>Eurotiomycetes</taxon>
        <taxon>Eurotiomycetidae</taxon>
        <taxon>Onygenales</taxon>
        <taxon>Onygenaceae</taxon>
        <taxon>Uncinocarpus</taxon>
    </lineage>
</organism>
<keyword evidence="3" id="KW-1185">Reference proteome</keyword>
<dbReference type="OrthoDB" id="2107880at2759"/>
<gene>
    <name evidence="2" type="ORF">UREG_05485</name>
</gene>
<dbReference type="Pfam" id="PF20180">
    <property type="entry name" value="UQCC2_CBP6"/>
    <property type="match status" value="1"/>
</dbReference>
<accession>C4JSP6</accession>
<feature type="compositionally biased region" description="Low complexity" evidence="1">
    <location>
        <begin position="64"/>
        <end position="91"/>
    </location>
</feature>
<dbReference type="eggNOG" id="ENOG502S71Q">
    <property type="taxonomic scope" value="Eukaryota"/>
</dbReference>
<dbReference type="PANTHER" id="PTHR28250">
    <property type="entry name" value="CYTOCHROME B PRE-MRNA-PROCESSING PROTEIN 6"/>
    <property type="match status" value="1"/>
</dbReference>
<dbReference type="OMA" id="LKHWPTD"/>
<dbReference type="GeneID" id="8443392"/>
<dbReference type="GO" id="GO:0061671">
    <property type="term" value="C:Cbp3p-Cbp6 complex"/>
    <property type="evidence" value="ECO:0007669"/>
    <property type="project" value="InterPro"/>
</dbReference>
<dbReference type="HOGENOM" id="CLU_138679_1_0_1"/>
<feature type="region of interest" description="Disordered" evidence="1">
    <location>
        <begin position="55"/>
        <end position="96"/>
    </location>
</feature>
<dbReference type="GO" id="GO:0034551">
    <property type="term" value="P:mitochondrial respiratory chain complex III assembly"/>
    <property type="evidence" value="ECO:0007669"/>
    <property type="project" value="TreeGrafter"/>
</dbReference>